<name>A0ACA9ND10_9GLOM</name>
<sequence>TTKRKAGDVAVAVFPQADNVNTVTGELHFSEVEEKKVNCSGQFNSGFPNTHPDNFDYVIVDSDDKIFKDLTEELKGVITIVVPGTAPFSHVFTGFSIDDINGKKFLVRRRSYVEAGKADIKKIQ</sequence>
<evidence type="ECO:0000313" key="2">
    <source>
        <dbReference type="Proteomes" id="UP000789920"/>
    </source>
</evidence>
<accession>A0ACA9ND10</accession>
<feature type="non-terminal residue" evidence="1">
    <location>
        <position position="1"/>
    </location>
</feature>
<dbReference type="Proteomes" id="UP000789920">
    <property type="component" value="Unassembled WGS sequence"/>
</dbReference>
<evidence type="ECO:0000313" key="1">
    <source>
        <dbReference type="EMBL" id="CAG8643691.1"/>
    </source>
</evidence>
<protein>
    <submittedName>
        <fullName evidence="1">25632_t:CDS:1</fullName>
    </submittedName>
</protein>
<keyword evidence="2" id="KW-1185">Reference proteome</keyword>
<organism evidence="1 2">
    <name type="scientific">Racocetra persica</name>
    <dbReference type="NCBI Taxonomy" id="160502"/>
    <lineage>
        <taxon>Eukaryota</taxon>
        <taxon>Fungi</taxon>
        <taxon>Fungi incertae sedis</taxon>
        <taxon>Mucoromycota</taxon>
        <taxon>Glomeromycotina</taxon>
        <taxon>Glomeromycetes</taxon>
        <taxon>Diversisporales</taxon>
        <taxon>Gigasporaceae</taxon>
        <taxon>Racocetra</taxon>
    </lineage>
</organism>
<proteinExistence type="predicted"/>
<dbReference type="EMBL" id="CAJVQC010012988">
    <property type="protein sequence ID" value="CAG8643691.1"/>
    <property type="molecule type" value="Genomic_DNA"/>
</dbReference>
<reference evidence="1" key="1">
    <citation type="submission" date="2021-06" db="EMBL/GenBank/DDBJ databases">
        <authorList>
            <person name="Kallberg Y."/>
            <person name="Tangrot J."/>
            <person name="Rosling A."/>
        </authorList>
    </citation>
    <scope>NUCLEOTIDE SEQUENCE</scope>
    <source>
        <strain evidence="1">MA461A</strain>
    </source>
</reference>
<comment type="caution">
    <text evidence="1">The sequence shown here is derived from an EMBL/GenBank/DDBJ whole genome shotgun (WGS) entry which is preliminary data.</text>
</comment>
<gene>
    <name evidence="1" type="ORF">RPERSI_LOCUS7580</name>
</gene>